<dbReference type="Proteomes" id="UP000033140">
    <property type="component" value="Unassembled WGS sequence"/>
</dbReference>
<dbReference type="GO" id="GO:0006227">
    <property type="term" value="P:dUDP biosynthetic process"/>
    <property type="evidence" value="ECO:0007669"/>
    <property type="project" value="TreeGrafter"/>
</dbReference>
<evidence type="ECO:0000256" key="9">
    <source>
        <dbReference type="ARBA" id="ARBA00022840"/>
    </source>
</evidence>
<dbReference type="GO" id="GO:0005829">
    <property type="term" value="C:cytosol"/>
    <property type="evidence" value="ECO:0007669"/>
    <property type="project" value="TreeGrafter"/>
</dbReference>
<reference evidence="11 12" key="2">
    <citation type="journal article" date="2014" name="J. Gen. Appl. Microbiol.">
        <title>The early diverging ascomycetous budding yeast Saitoella complicata has three histone deacetylases belonging to the Clr6, Hos2, and Rpd3 lineages.</title>
        <authorList>
            <person name="Nishida H."/>
            <person name="Matsumoto T."/>
            <person name="Kondo S."/>
            <person name="Hamamoto M."/>
            <person name="Yoshikawa H."/>
        </authorList>
    </citation>
    <scope>NUCLEOTIDE SEQUENCE [LARGE SCALE GENOMIC DNA]</scope>
    <source>
        <strain evidence="11 12">NRRL Y-17804</strain>
    </source>
</reference>
<dbReference type="GO" id="GO:0006235">
    <property type="term" value="P:dTTP biosynthetic process"/>
    <property type="evidence" value="ECO:0007669"/>
    <property type="project" value="TreeGrafter"/>
</dbReference>
<comment type="caution">
    <text evidence="11">The sequence shown here is derived from an EMBL/GenBank/DDBJ whole genome shotgun (WGS) entry which is preliminary data.</text>
</comment>
<dbReference type="GO" id="GO:0005634">
    <property type="term" value="C:nucleus"/>
    <property type="evidence" value="ECO:0007669"/>
    <property type="project" value="TreeGrafter"/>
</dbReference>
<dbReference type="PROSITE" id="PS01331">
    <property type="entry name" value="THYMIDYLATE_KINASE"/>
    <property type="match status" value="1"/>
</dbReference>
<accession>A0A0E9NH32</accession>
<name>A0A0E9NH32_SAICN</name>
<keyword evidence="8" id="KW-0418">Kinase</keyword>
<dbReference type="SUPFAM" id="SSF52540">
    <property type="entry name" value="P-loop containing nucleoside triphosphate hydrolases"/>
    <property type="match status" value="1"/>
</dbReference>
<reference evidence="11 12" key="3">
    <citation type="journal article" date="2015" name="Genome Announc.">
        <title>Draft Genome Sequence of the Archiascomycetous Yeast Saitoella complicata.</title>
        <authorList>
            <person name="Yamauchi K."/>
            <person name="Kondo S."/>
            <person name="Hamamoto M."/>
            <person name="Takahashi Y."/>
            <person name="Ogura Y."/>
            <person name="Hayashi T."/>
            <person name="Nishida H."/>
        </authorList>
    </citation>
    <scope>NUCLEOTIDE SEQUENCE [LARGE SCALE GENOMIC DNA]</scope>
    <source>
        <strain evidence="11 12">NRRL Y-17804</strain>
    </source>
</reference>
<protein>
    <recommendedName>
        <fullName evidence="4">Thymidylate kinase</fullName>
        <ecNumber evidence="3">2.7.4.9</ecNumber>
    </recommendedName>
</protein>
<reference evidence="11 12" key="1">
    <citation type="journal article" date="2011" name="J. Gen. Appl. Microbiol.">
        <title>Draft genome sequencing of the enigmatic yeast Saitoella complicata.</title>
        <authorList>
            <person name="Nishida H."/>
            <person name="Hamamoto M."/>
            <person name="Sugiyama J."/>
        </authorList>
    </citation>
    <scope>NUCLEOTIDE SEQUENCE [LARGE SCALE GENOMIC DNA]</scope>
    <source>
        <strain evidence="11 12">NRRL Y-17804</strain>
    </source>
</reference>
<dbReference type="PANTHER" id="PTHR10344">
    <property type="entry name" value="THYMIDYLATE KINASE"/>
    <property type="match status" value="1"/>
</dbReference>
<evidence type="ECO:0000256" key="3">
    <source>
        <dbReference type="ARBA" id="ARBA00012980"/>
    </source>
</evidence>
<dbReference type="PANTHER" id="PTHR10344:SF1">
    <property type="entry name" value="THYMIDYLATE KINASE"/>
    <property type="match status" value="1"/>
</dbReference>
<gene>
    <name evidence="11" type="ORF">G7K_3276-t1</name>
</gene>
<dbReference type="Pfam" id="PF02223">
    <property type="entry name" value="Thymidylate_kin"/>
    <property type="match status" value="1"/>
</dbReference>
<evidence type="ECO:0000256" key="7">
    <source>
        <dbReference type="ARBA" id="ARBA00022741"/>
    </source>
</evidence>
<dbReference type="InterPro" id="IPR018094">
    <property type="entry name" value="Thymidylate_kinase"/>
</dbReference>
<dbReference type="OrthoDB" id="425602at2759"/>
<keyword evidence="5" id="KW-0808">Transferase</keyword>
<evidence type="ECO:0000256" key="8">
    <source>
        <dbReference type="ARBA" id="ARBA00022777"/>
    </source>
</evidence>
<feature type="domain" description="Thymidylate kinase-like" evidence="10">
    <location>
        <begin position="9"/>
        <end position="189"/>
    </location>
</feature>
<dbReference type="InterPro" id="IPR027417">
    <property type="entry name" value="P-loop_NTPase"/>
</dbReference>
<dbReference type="EMBL" id="BACD03000020">
    <property type="protein sequence ID" value="GAO49118.1"/>
    <property type="molecule type" value="Genomic_DNA"/>
</dbReference>
<sequence length="209" mass="23526">MSRGALVVVEGLDRAGKTTQCDRLVARLSTSTTTKLRKFPDRTTPIGIMIDSYLRSNSDLDDNAIHLLFSANRWEASSAIKAELENGTTLVVDRYIYSGIAFSRAKGLDAAWCRNPDVGLPRPDVVIFLDISEEATAGRGGYGEERYEKKEMQRKVRQAFKELRQDERDAEDWVVVDAGQSVEEVEEDIWRAAQKGIERAKTEDLRTIL</sequence>
<dbReference type="InterPro" id="IPR018095">
    <property type="entry name" value="Thymidylate_kin_CS"/>
</dbReference>
<comment type="pathway">
    <text evidence="1">Pyrimidine metabolism; dTTP biosynthesis.</text>
</comment>
<dbReference type="GO" id="GO:0004550">
    <property type="term" value="F:nucleoside diphosphate kinase activity"/>
    <property type="evidence" value="ECO:0007669"/>
    <property type="project" value="TreeGrafter"/>
</dbReference>
<organism evidence="11 12">
    <name type="scientific">Saitoella complicata (strain BCRC 22490 / CBS 7301 / JCM 7358 / NBRC 10748 / NRRL Y-17804)</name>
    <dbReference type="NCBI Taxonomy" id="698492"/>
    <lineage>
        <taxon>Eukaryota</taxon>
        <taxon>Fungi</taxon>
        <taxon>Dikarya</taxon>
        <taxon>Ascomycota</taxon>
        <taxon>Taphrinomycotina</taxon>
        <taxon>Taphrinomycotina incertae sedis</taxon>
        <taxon>Saitoella</taxon>
    </lineage>
</organism>
<dbReference type="InterPro" id="IPR039430">
    <property type="entry name" value="Thymidylate_kin-like_dom"/>
</dbReference>
<dbReference type="OMA" id="YWHQFDA"/>
<dbReference type="Gene3D" id="3.40.50.300">
    <property type="entry name" value="P-loop containing nucleotide triphosphate hydrolases"/>
    <property type="match status" value="1"/>
</dbReference>
<dbReference type="STRING" id="698492.A0A0E9NH32"/>
<dbReference type="FunFam" id="3.40.50.300:FF:000679">
    <property type="entry name" value="Thymidylate kinase"/>
    <property type="match status" value="1"/>
</dbReference>
<dbReference type="CDD" id="cd01672">
    <property type="entry name" value="TMPK"/>
    <property type="match status" value="1"/>
</dbReference>
<evidence type="ECO:0000256" key="5">
    <source>
        <dbReference type="ARBA" id="ARBA00022679"/>
    </source>
</evidence>
<dbReference type="NCBIfam" id="TIGR00041">
    <property type="entry name" value="DTMP_kinase"/>
    <property type="match status" value="1"/>
</dbReference>
<evidence type="ECO:0000259" key="10">
    <source>
        <dbReference type="Pfam" id="PF02223"/>
    </source>
</evidence>
<keyword evidence="6" id="KW-0545">Nucleotide biosynthesis</keyword>
<evidence type="ECO:0000313" key="11">
    <source>
        <dbReference type="EMBL" id="GAO49118.1"/>
    </source>
</evidence>
<comment type="similarity">
    <text evidence="2">Belongs to the thymidylate kinase family.</text>
</comment>
<evidence type="ECO:0000256" key="1">
    <source>
        <dbReference type="ARBA" id="ARBA00004992"/>
    </source>
</evidence>
<dbReference type="AlphaFoldDB" id="A0A0E9NH32"/>
<dbReference type="GO" id="GO:0006233">
    <property type="term" value="P:dTDP biosynthetic process"/>
    <property type="evidence" value="ECO:0007669"/>
    <property type="project" value="InterPro"/>
</dbReference>
<dbReference type="EC" id="2.7.4.9" evidence="3"/>
<keyword evidence="12" id="KW-1185">Reference proteome</keyword>
<keyword evidence="9" id="KW-0067">ATP-binding</keyword>
<evidence type="ECO:0000256" key="2">
    <source>
        <dbReference type="ARBA" id="ARBA00009776"/>
    </source>
</evidence>
<evidence type="ECO:0000256" key="4">
    <source>
        <dbReference type="ARBA" id="ARBA00017144"/>
    </source>
</evidence>
<keyword evidence="7" id="KW-0547">Nucleotide-binding</keyword>
<evidence type="ECO:0000256" key="6">
    <source>
        <dbReference type="ARBA" id="ARBA00022727"/>
    </source>
</evidence>
<evidence type="ECO:0000313" key="12">
    <source>
        <dbReference type="Proteomes" id="UP000033140"/>
    </source>
</evidence>
<dbReference type="GO" id="GO:0004798">
    <property type="term" value="F:dTMP kinase activity"/>
    <property type="evidence" value="ECO:0007669"/>
    <property type="project" value="UniProtKB-EC"/>
</dbReference>
<dbReference type="GO" id="GO:0005524">
    <property type="term" value="F:ATP binding"/>
    <property type="evidence" value="ECO:0007669"/>
    <property type="project" value="UniProtKB-KW"/>
</dbReference>
<dbReference type="HAMAP" id="MF_00165">
    <property type="entry name" value="Thymidylate_kinase"/>
    <property type="match status" value="1"/>
</dbReference>
<proteinExistence type="inferred from homology"/>
<dbReference type="RefSeq" id="XP_019025157.1">
    <property type="nucleotide sequence ID" value="XM_019166774.1"/>
</dbReference>